<reference evidence="1 2" key="1">
    <citation type="submission" date="2020-12" db="EMBL/GenBank/DDBJ databases">
        <title>Identification and biosynthesis of polyene macrolides produced by Streptomyces alfalfae Men-myco-93-63.</title>
        <authorList>
            <person name="Liu D."/>
            <person name="Li Y."/>
            <person name="Liu L."/>
            <person name="Han X."/>
            <person name="Shen F."/>
        </authorList>
    </citation>
    <scope>NUCLEOTIDE SEQUENCE [LARGE SCALE GENOMIC DNA]</scope>
    <source>
        <strain evidence="1 2">Men-myco-93-63</strain>
    </source>
</reference>
<dbReference type="AlphaFoldDB" id="A0A7T4PHX3"/>
<gene>
    <name evidence="1" type="ORF">I8755_20535</name>
</gene>
<name>A0A7T4PHX3_9ACTN</name>
<dbReference type="EMBL" id="CP065959">
    <property type="protein sequence ID" value="QQC90526.1"/>
    <property type="molecule type" value="Genomic_DNA"/>
</dbReference>
<protein>
    <submittedName>
        <fullName evidence="1">Uncharacterized protein</fullName>
    </submittedName>
</protein>
<organism evidence="1 2">
    <name type="scientific">Streptomyces alfalfae</name>
    <dbReference type="NCBI Taxonomy" id="1642299"/>
    <lineage>
        <taxon>Bacteria</taxon>
        <taxon>Bacillati</taxon>
        <taxon>Actinomycetota</taxon>
        <taxon>Actinomycetes</taxon>
        <taxon>Kitasatosporales</taxon>
        <taxon>Streptomycetaceae</taxon>
        <taxon>Streptomyces</taxon>
    </lineage>
</organism>
<accession>A0A7T4PHX3</accession>
<sequence length="116" mass="12172">MLSIEPDTPLDDLAKMLATIGEQHAAGYVAALLPAEALEGVTPVSLRCHALREPFVIVRGIVAALGSVLVLDHLLPVLGVRDDLTGWLLAGSALAAAVKAVGWRRVRDFLGVFPGV</sequence>
<proteinExistence type="predicted"/>
<evidence type="ECO:0000313" key="1">
    <source>
        <dbReference type="EMBL" id="QQC90526.1"/>
    </source>
</evidence>
<dbReference type="Proteomes" id="UP000596130">
    <property type="component" value="Chromosome"/>
</dbReference>
<dbReference type="RefSeq" id="WP_198503268.1">
    <property type="nucleotide sequence ID" value="NZ_CP065959.1"/>
</dbReference>
<evidence type="ECO:0000313" key="2">
    <source>
        <dbReference type="Proteomes" id="UP000596130"/>
    </source>
</evidence>